<gene>
    <name evidence="4" type="primary">ANKRD50_0</name>
    <name evidence="4" type="ORF">BM221_010477</name>
</gene>
<dbReference type="SMART" id="SM00248">
    <property type="entry name" value="ANK"/>
    <property type="match status" value="1"/>
</dbReference>
<protein>
    <submittedName>
        <fullName evidence="4">Ankyrin repeat domain-containing protein 50</fullName>
    </submittedName>
</protein>
<evidence type="ECO:0000256" key="3">
    <source>
        <dbReference type="PROSITE-ProRule" id="PRU00023"/>
    </source>
</evidence>
<dbReference type="InterPro" id="IPR036770">
    <property type="entry name" value="Ankyrin_rpt-contain_sf"/>
</dbReference>
<dbReference type="PROSITE" id="PS50088">
    <property type="entry name" value="ANK_REPEAT"/>
    <property type="match status" value="1"/>
</dbReference>
<dbReference type="AlphaFoldDB" id="A0A2N6N8W9"/>
<dbReference type="Proteomes" id="UP000235728">
    <property type="component" value="Unassembled WGS sequence"/>
</dbReference>
<dbReference type="Gene3D" id="1.25.40.20">
    <property type="entry name" value="Ankyrin repeat-containing domain"/>
    <property type="match status" value="1"/>
</dbReference>
<accession>A0A2N6N8W9</accession>
<keyword evidence="1" id="KW-0677">Repeat</keyword>
<evidence type="ECO:0000313" key="4">
    <source>
        <dbReference type="EMBL" id="PMB63735.1"/>
    </source>
</evidence>
<evidence type="ECO:0000256" key="1">
    <source>
        <dbReference type="ARBA" id="ARBA00022737"/>
    </source>
</evidence>
<evidence type="ECO:0000313" key="5">
    <source>
        <dbReference type="Proteomes" id="UP000235728"/>
    </source>
</evidence>
<dbReference type="PANTHER" id="PTHR24198">
    <property type="entry name" value="ANKYRIN REPEAT AND PROTEIN KINASE DOMAIN-CONTAINING PROTEIN"/>
    <property type="match status" value="1"/>
</dbReference>
<dbReference type="PROSITE" id="PS50297">
    <property type="entry name" value="ANK_REP_REGION"/>
    <property type="match status" value="1"/>
</dbReference>
<comment type="caution">
    <text evidence="4">The sequence shown here is derived from an EMBL/GenBank/DDBJ whole genome shotgun (WGS) entry which is preliminary data.</text>
</comment>
<sequence length="93" mass="10294">MLETAIENGARFIVDRLLKEDQGKINHISENGQTPLMTAPWNGHKDIVDLLIHRGADVNHRASSSAGPIGSRRTALALVIEKHRPRNVGILRQ</sequence>
<dbReference type="SUPFAM" id="SSF48403">
    <property type="entry name" value="Ankyrin repeat"/>
    <property type="match status" value="1"/>
</dbReference>
<keyword evidence="2 3" id="KW-0040">ANK repeat</keyword>
<proteinExistence type="predicted"/>
<dbReference type="PANTHER" id="PTHR24198:SF165">
    <property type="entry name" value="ANKYRIN REPEAT-CONTAINING PROTEIN-RELATED"/>
    <property type="match status" value="1"/>
</dbReference>
<organism evidence="4 5">
    <name type="scientific">Beauveria bassiana</name>
    <name type="common">White muscardine disease fungus</name>
    <name type="synonym">Tritirachium shiotae</name>
    <dbReference type="NCBI Taxonomy" id="176275"/>
    <lineage>
        <taxon>Eukaryota</taxon>
        <taxon>Fungi</taxon>
        <taxon>Dikarya</taxon>
        <taxon>Ascomycota</taxon>
        <taxon>Pezizomycotina</taxon>
        <taxon>Sordariomycetes</taxon>
        <taxon>Hypocreomycetidae</taxon>
        <taxon>Hypocreales</taxon>
        <taxon>Cordycipitaceae</taxon>
        <taxon>Beauveria</taxon>
    </lineage>
</organism>
<name>A0A2N6N8W9_BEABA</name>
<dbReference type="EMBL" id="MRVG01000017">
    <property type="protein sequence ID" value="PMB63735.1"/>
    <property type="molecule type" value="Genomic_DNA"/>
</dbReference>
<feature type="repeat" description="ANK" evidence="3">
    <location>
        <begin position="31"/>
        <end position="63"/>
    </location>
</feature>
<reference evidence="4 5" key="1">
    <citation type="journal article" date="2016" name="Appl. Microbiol. Biotechnol.">
        <title>Characterization of T-DNA insertion mutants with decreased virulence in the entomopathogenic fungus Beauveria bassiana JEF-007.</title>
        <authorList>
            <person name="Kim S."/>
            <person name="Lee S.J."/>
            <person name="Nai Y.S."/>
            <person name="Yu J.S."/>
            <person name="Lee M.R."/>
            <person name="Yang Y.T."/>
            <person name="Kim J.S."/>
        </authorList>
    </citation>
    <scope>NUCLEOTIDE SEQUENCE [LARGE SCALE GENOMIC DNA]</scope>
    <source>
        <strain evidence="4 5">JEF-007</strain>
    </source>
</reference>
<dbReference type="Pfam" id="PF12796">
    <property type="entry name" value="Ank_2"/>
    <property type="match status" value="1"/>
</dbReference>
<evidence type="ECO:0000256" key="2">
    <source>
        <dbReference type="ARBA" id="ARBA00023043"/>
    </source>
</evidence>
<dbReference type="InterPro" id="IPR002110">
    <property type="entry name" value="Ankyrin_rpt"/>
</dbReference>